<evidence type="ECO:0000313" key="3">
    <source>
        <dbReference type="EMBL" id="QEE15690.1"/>
    </source>
</evidence>
<reference evidence="3 4" key="1">
    <citation type="journal article" date="2020" name="Nature">
        <title>Isolation of an archaeon at the prokaryote-eukaryote interface.</title>
        <authorList>
            <person name="Imachi H."/>
            <person name="Nobu M.K."/>
            <person name="Nakahara N."/>
            <person name="Morono Y."/>
            <person name="Ogawara M."/>
            <person name="Takaki Y."/>
            <person name="Takano Y."/>
            <person name="Uematsu K."/>
            <person name="Ikuta T."/>
            <person name="Ito M."/>
            <person name="Matsui Y."/>
            <person name="Miyazaki M."/>
            <person name="Murata K."/>
            <person name="Saito Y."/>
            <person name="Sakai S."/>
            <person name="Song C."/>
            <person name="Tasumi E."/>
            <person name="Yamanaka Y."/>
            <person name="Yamaguchi T."/>
            <person name="Kamagata Y."/>
            <person name="Tamaki H."/>
            <person name="Takai K."/>
        </authorList>
    </citation>
    <scope>NUCLEOTIDE SEQUENCE [LARGE SCALE GENOMIC DNA]</scope>
    <source>
        <strain evidence="3 4">MK-D1</strain>
    </source>
</reference>
<protein>
    <submittedName>
        <fullName evidence="3">Uncharacterized protein</fullName>
    </submittedName>
</protein>
<proteinExistence type="predicted"/>
<sequence>MIKLKTIESKKDKINNVYRKKDLNHIWDEINESTTGIFLHYCMKKKKDAIYKLFSQPEPYRFGKGLTSKEEFKEKFPNFVIINLFDFPPYSVDSLKGIPQDLPNLSILGIISHEIKSLEGLPKELPNLKKLSINGFSYLYYIKDSLEYEKATKKGAPLSNLKGLPKLLPNLENLFISNSQIADISDLPAKLPSLKTFIINASYPPSFKGSLNSLRGIPNKLPSLERFGIHNCLIQTLELIPSSLPKLKKFAVTGCPLRNLRGFPKYLPLLEDMALGVNLLVSLEGLPRELPNLKKLNLMGNNLTSLKYFPSKLKINTRIEIQNNPLRSLCYLNHDFTFCLMFQYKKYKGFDLGPRFDEFINRFLTPYERIDEDTGEMETGQFYNMEIIDQIMNYYKKTTTELIQQYISDPNSISDDELERIIWEANIEDRNALESNFPSENVVIQKINQRLKFNLLSGESIFK</sequence>
<keyword evidence="2" id="KW-0677">Repeat</keyword>
<dbReference type="KEGG" id="psyt:DSAG12_01517"/>
<dbReference type="EMBL" id="CP042905">
    <property type="protein sequence ID" value="QEE15690.1"/>
    <property type="molecule type" value="Genomic_DNA"/>
</dbReference>
<keyword evidence="1" id="KW-0433">Leucine-rich repeat</keyword>
<accession>A0A5B9DAD1</accession>
<organism evidence="3 4">
    <name type="scientific">Promethearchaeum syntrophicum</name>
    <dbReference type="NCBI Taxonomy" id="2594042"/>
    <lineage>
        <taxon>Archaea</taxon>
        <taxon>Promethearchaeati</taxon>
        <taxon>Promethearchaeota</taxon>
        <taxon>Promethearchaeia</taxon>
        <taxon>Promethearchaeales</taxon>
        <taxon>Promethearchaeaceae</taxon>
        <taxon>Promethearchaeum</taxon>
    </lineage>
</organism>
<dbReference type="InterPro" id="IPR050836">
    <property type="entry name" value="SDS22/Internalin_LRR"/>
</dbReference>
<dbReference type="PANTHER" id="PTHR46652:SF3">
    <property type="entry name" value="LEUCINE-RICH REPEAT-CONTAINING PROTEIN 9"/>
    <property type="match status" value="1"/>
</dbReference>
<dbReference type="PANTHER" id="PTHR46652">
    <property type="entry name" value="LEUCINE-RICH REPEAT AND IQ DOMAIN-CONTAINING PROTEIN 1-RELATED"/>
    <property type="match status" value="1"/>
</dbReference>
<reference evidence="3 4" key="2">
    <citation type="journal article" date="2024" name="Int. J. Syst. Evol. Microbiol.">
        <title>Promethearchaeum syntrophicum gen. nov., sp. nov., an anaerobic, obligately syntrophic archaeon, the first isolate of the lineage 'Asgard' archaea, and proposal of the new archaeal phylum Promethearchaeota phyl. nov. and kingdom Promethearchaeati regn. nov.</title>
        <authorList>
            <person name="Imachi H."/>
            <person name="Nobu M.K."/>
            <person name="Kato S."/>
            <person name="Takaki Y."/>
            <person name="Miyazaki M."/>
            <person name="Miyata M."/>
            <person name="Ogawara M."/>
            <person name="Saito Y."/>
            <person name="Sakai S."/>
            <person name="Tahara Y.O."/>
            <person name="Takano Y."/>
            <person name="Tasumi E."/>
            <person name="Uematsu K."/>
            <person name="Yoshimura T."/>
            <person name="Itoh T."/>
            <person name="Ohkuma M."/>
            <person name="Takai K."/>
        </authorList>
    </citation>
    <scope>NUCLEOTIDE SEQUENCE [LARGE SCALE GENOMIC DNA]</scope>
    <source>
        <strain evidence="3 4">MK-D1</strain>
    </source>
</reference>
<dbReference type="Proteomes" id="UP000321408">
    <property type="component" value="Chromosome"/>
</dbReference>
<evidence type="ECO:0000313" key="4">
    <source>
        <dbReference type="Proteomes" id="UP000321408"/>
    </source>
</evidence>
<name>A0A5B9DAD1_9ARCH</name>
<dbReference type="Gene3D" id="3.80.10.10">
    <property type="entry name" value="Ribonuclease Inhibitor"/>
    <property type="match status" value="2"/>
</dbReference>
<dbReference type="AlphaFoldDB" id="A0A5B9DAD1"/>
<evidence type="ECO:0000256" key="1">
    <source>
        <dbReference type="ARBA" id="ARBA00022614"/>
    </source>
</evidence>
<evidence type="ECO:0000256" key="2">
    <source>
        <dbReference type="ARBA" id="ARBA00022737"/>
    </source>
</evidence>
<gene>
    <name evidence="3" type="ORF">DSAG12_01517</name>
</gene>
<dbReference type="RefSeq" id="WP_369019541.1">
    <property type="nucleotide sequence ID" value="NZ_CP042905.2"/>
</dbReference>
<keyword evidence="4" id="KW-1185">Reference proteome</keyword>
<dbReference type="GeneID" id="41329511"/>
<dbReference type="InterPro" id="IPR032675">
    <property type="entry name" value="LRR_dom_sf"/>
</dbReference>
<dbReference type="SUPFAM" id="SSF52058">
    <property type="entry name" value="L domain-like"/>
    <property type="match status" value="1"/>
</dbReference>
<dbReference type="InterPro" id="IPR001611">
    <property type="entry name" value="Leu-rich_rpt"/>
</dbReference>
<dbReference type="PROSITE" id="PS51450">
    <property type="entry name" value="LRR"/>
    <property type="match status" value="1"/>
</dbReference>